<protein>
    <submittedName>
        <fullName evidence="2">Uncharacterized protein</fullName>
    </submittedName>
</protein>
<dbReference type="EMBL" id="AAQR03148993">
    <property type="status" value="NOT_ANNOTATED_CDS"/>
    <property type="molecule type" value="Genomic_DNA"/>
</dbReference>
<dbReference type="SUPFAM" id="SSF64593">
    <property type="entry name" value="Intermediate filament protein, coiled coil region"/>
    <property type="match status" value="1"/>
</dbReference>
<dbReference type="Ensembl" id="ENSOGAT00000024834.1">
    <property type="protein sequence ID" value="ENSOGAP00000016424.1"/>
    <property type="gene ID" value="ENSOGAG00000032263.1"/>
</dbReference>
<dbReference type="InParanoid" id="H0XJY4"/>
<dbReference type="GeneTree" id="ENSGT00940000156146"/>
<reference evidence="2" key="2">
    <citation type="submission" date="2025-08" db="UniProtKB">
        <authorList>
            <consortium name="Ensembl"/>
        </authorList>
    </citation>
    <scope>IDENTIFICATION</scope>
</reference>
<dbReference type="GO" id="GO:0030424">
    <property type="term" value="C:axon"/>
    <property type="evidence" value="ECO:0007669"/>
    <property type="project" value="TreeGrafter"/>
</dbReference>
<dbReference type="GO" id="GO:0005737">
    <property type="term" value="C:cytoplasm"/>
    <property type="evidence" value="ECO:0007669"/>
    <property type="project" value="TreeGrafter"/>
</dbReference>
<feature type="compositionally biased region" description="Basic and acidic residues" evidence="1">
    <location>
        <begin position="28"/>
        <end position="37"/>
    </location>
</feature>
<reference evidence="2" key="3">
    <citation type="submission" date="2025-09" db="UniProtKB">
        <authorList>
            <consortium name="Ensembl"/>
        </authorList>
    </citation>
    <scope>IDENTIFICATION</scope>
</reference>
<dbReference type="HOGENOM" id="CLU_012560_2_0_1"/>
<accession>H0XJY4</accession>
<evidence type="ECO:0000313" key="2">
    <source>
        <dbReference type="Ensembl" id="ENSOGAP00000016424.1"/>
    </source>
</evidence>
<dbReference type="STRING" id="30611.ENSOGAP00000016424"/>
<evidence type="ECO:0000256" key="1">
    <source>
        <dbReference type="SAM" id="MobiDB-lite"/>
    </source>
</evidence>
<keyword evidence="3" id="KW-1185">Reference proteome</keyword>
<dbReference type="Gene3D" id="1.20.5.170">
    <property type="match status" value="1"/>
</dbReference>
<feature type="compositionally biased region" description="Polar residues" evidence="1">
    <location>
        <begin position="57"/>
        <end position="71"/>
    </location>
</feature>
<dbReference type="eggNOG" id="KOG0977">
    <property type="taxonomic scope" value="Eukaryota"/>
</dbReference>
<dbReference type="InterPro" id="IPR050405">
    <property type="entry name" value="Intermediate_filament"/>
</dbReference>
<reference evidence="3" key="1">
    <citation type="submission" date="2011-03" db="EMBL/GenBank/DDBJ databases">
        <title>Version 3 of the genome sequence of Otolemur garnettii (Bushbaby).</title>
        <authorList>
            <consortium name="The Broad Institute Genome Sequencing Platform"/>
            <person name="Di Palma F."/>
            <person name="Johnson J."/>
            <person name="Lander E.S."/>
            <person name="Lindblad-Toh K."/>
            <person name="Jaffe D.B."/>
            <person name="Gnerre S."/>
            <person name="MacCallum I."/>
            <person name="Przybylski D."/>
            <person name="Ribeiro F.J."/>
            <person name="Burton J.N."/>
            <person name="Walker B.J."/>
            <person name="Sharpe T."/>
            <person name="Hall G."/>
        </authorList>
    </citation>
    <scope>NUCLEOTIDE SEQUENCE [LARGE SCALE GENOMIC DNA]</scope>
</reference>
<dbReference type="PANTHER" id="PTHR45652">
    <property type="entry name" value="GLIAL FIBRILLARY ACIDIC PROTEIN"/>
    <property type="match status" value="1"/>
</dbReference>
<sequence length="189" mass="21206">VRLLKDSVDFSLADSVNNELKNTHTRQKNTDLSENADHNNGALHQGSRNPVEYQDGCSHSLQSRCPQGTSNQSLECQTHEMEKNFPVEAADYSGHLQDRKEEMTPHLRGCPDPLEAKMALDVDLTTYRGLLEGEESGVSLPLPDFSSLNPRETNLYSLPLLDIHSERTHHETRNGLVIDEASQHHDDPE</sequence>
<dbReference type="AlphaFoldDB" id="H0XJY4"/>
<dbReference type="EMBL" id="AAQR03148994">
    <property type="status" value="NOT_ANNOTATED_CDS"/>
    <property type="molecule type" value="Genomic_DNA"/>
</dbReference>
<dbReference type="GO" id="GO:0005882">
    <property type="term" value="C:intermediate filament"/>
    <property type="evidence" value="ECO:0007669"/>
    <property type="project" value="TreeGrafter"/>
</dbReference>
<organism evidence="2 3">
    <name type="scientific">Otolemur garnettii</name>
    <name type="common">Small-eared galago</name>
    <name type="synonym">Garnett's greater bushbaby</name>
    <dbReference type="NCBI Taxonomy" id="30611"/>
    <lineage>
        <taxon>Eukaryota</taxon>
        <taxon>Metazoa</taxon>
        <taxon>Chordata</taxon>
        <taxon>Craniata</taxon>
        <taxon>Vertebrata</taxon>
        <taxon>Euteleostomi</taxon>
        <taxon>Mammalia</taxon>
        <taxon>Eutheria</taxon>
        <taxon>Euarchontoglires</taxon>
        <taxon>Primates</taxon>
        <taxon>Strepsirrhini</taxon>
        <taxon>Lorisiformes</taxon>
        <taxon>Galagidae</taxon>
        <taxon>Otolemur</taxon>
    </lineage>
</organism>
<dbReference type="PANTHER" id="PTHR45652:SF5">
    <property type="entry name" value="VIMENTIN"/>
    <property type="match status" value="1"/>
</dbReference>
<dbReference type="Proteomes" id="UP000005225">
    <property type="component" value="Unassembled WGS sequence"/>
</dbReference>
<dbReference type="GO" id="GO:0005200">
    <property type="term" value="F:structural constituent of cytoskeleton"/>
    <property type="evidence" value="ECO:0007669"/>
    <property type="project" value="TreeGrafter"/>
</dbReference>
<feature type="region of interest" description="Disordered" evidence="1">
    <location>
        <begin position="20"/>
        <end position="71"/>
    </location>
</feature>
<evidence type="ECO:0000313" key="3">
    <source>
        <dbReference type="Proteomes" id="UP000005225"/>
    </source>
</evidence>
<dbReference type="GO" id="GO:0005886">
    <property type="term" value="C:plasma membrane"/>
    <property type="evidence" value="ECO:0007669"/>
    <property type="project" value="TreeGrafter"/>
</dbReference>
<name>H0XJY4_OTOGA</name>
<dbReference type="GO" id="GO:0045109">
    <property type="term" value="P:intermediate filament organization"/>
    <property type="evidence" value="ECO:0007669"/>
    <property type="project" value="TreeGrafter"/>
</dbReference>
<proteinExistence type="predicted"/>